<sequence length="125" mass="13885">MLYGETDVDGQAGRAQVRLEFWQLGANVPGSEWGNALTQDVYEEQSSSLRLRRSVGHPTETVGIRAPSGHCFEERVRSGATHLTLRAPLGSECHMTLEEPSTSQDAGFIAENYELQDEVLDYEED</sequence>
<organism evidence="1 2">
    <name type="scientific">Pleurodeles waltl</name>
    <name type="common">Iberian ribbed newt</name>
    <dbReference type="NCBI Taxonomy" id="8319"/>
    <lineage>
        <taxon>Eukaryota</taxon>
        <taxon>Metazoa</taxon>
        <taxon>Chordata</taxon>
        <taxon>Craniata</taxon>
        <taxon>Vertebrata</taxon>
        <taxon>Euteleostomi</taxon>
        <taxon>Amphibia</taxon>
        <taxon>Batrachia</taxon>
        <taxon>Caudata</taxon>
        <taxon>Salamandroidea</taxon>
        <taxon>Salamandridae</taxon>
        <taxon>Pleurodelinae</taxon>
        <taxon>Pleurodeles</taxon>
    </lineage>
</organism>
<accession>A0AAV7SKS4</accession>
<name>A0AAV7SKS4_PLEWA</name>
<evidence type="ECO:0000313" key="1">
    <source>
        <dbReference type="EMBL" id="KAJ1164684.1"/>
    </source>
</evidence>
<proteinExistence type="predicted"/>
<dbReference type="EMBL" id="JANPWB010000008">
    <property type="protein sequence ID" value="KAJ1164684.1"/>
    <property type="molecule type" value="Genomic_DNA"/>
</dbReference>
<keyword evidence="2" id="KW-1185">Reference proteome</keyword>
<evidence type="ECO:0000313" key="2">
    <source>
        <dbReference type="Proteomes" id="UP001066276"/>
    </source>
</evidence>
<dbReference type="Proteomes" id="UP001066276">
    <property type="component" value="Chromosome 4_2"/>
</dbReference>
<comment type="caution">
    <text evidence="1">The sequence shown here is derived from an EMBL/GenBank/DDBJ whole genome shotgun (WGS) entry which is preliminary data.</text>
</comment>
<reference evidence="1" key="1">
    <citation type="journal article" date="2022" name="bioRxiv">
        <title>Sequencing and chromosome-scale assembly of the giantPleurodeles waltlgenome.</title>
        <authorList>
            <person name="Brown T."/>
            <person name="Elewa A."/>
            <person name="Iarovenko S."/>
            <person name="Subramanian E."/>
            <person name="Araus A.J."/>
            <person name="Petzold A."/>
            <person name="Susuki M."/>
            <person name="Suzuki K.-i.T."/>
            <person name="Hayashi T."/>
            <person name="Toyoda A."/>
            <person name="Oliveira C."/>
            <person name="Osipova E."/>
            <person name="Leigh N.D."/>
            <person name="Simon A."/>
            <person name="Yun M.H."/>
        </authorList>
    </citation>
    <scope>NUCLEOTIDE SEQUENCE</scope>
    <source>
        <strain evidence="1">20211129_DDA</strain>
        <tissue evidence="1">Liver</tissue>
    </source>
</reference>
<gene>
    <name evidence="1" type="ORF">NDU88_005118</name>
</gene>
<dbReference type="AlphaFoldDB" id="A0AAV7SKS4"/>
<protein>
    <submittedName>
        <fullName evidence="1">Uncharacterized protein</fullName>
    </submittedName>
</protein>